<feature type="transmembrane region" description="Helical" evidence="1">
    <location>
        <begin position="45"/>
        <end position="67"/>
    </location>
</feature>
<evidence type="ECO:0000313" key="3">
    <source>
        <dbReference type="Proteomes" id="UP000070578"/>
    </source>
</evidence>
<feature type="transmembrane region" description="Helical" evidence="1">
    <location>
        <begin position="20"/>
        <end position="38"/>
    </location>
</feature>
<protein>
    <submittedName>
        <fullName evidence="2">Uncharacterized protein</fullName>
    </submittedName>
</protein>
<evidence type="ECO:0000256" key="1">
    <source>
        <dbReference type="SAM" id="Phobius"/>
    </source>
</evidence>
<organism evidence="2 3">
    <name type="scientific">Candidatus Gallionella acididurans</name>
    <dbReference type="NCBI Taxonomy" id="1796491"/>
    <lineage>
        <taxon>Bacteria</taxon>
        <taxon>Pseudomonadati</taxon>
        <taxon>Pseudomonadota</taxon>
        <taxon>Betaproteobacteria</taxon>
        <taxon>Nitrosomonadales</taxon>
        <taxon>Gallionellaceae</taxon>
        <taxon>Gallionella</taxon>
    </lineage>
</organism>
<feature type="transmembrane region" description="Helical" evidence="1">
    <location>
        <begin position="256"/>
        <end position="274"/>
    </location>
</feature>
<reference evidence="2 3" key="2">
    <citation type="submission" date="2016-03" db="EMBL/GenBank/DDBJ databases">
        <title>New uncultured bacterium of the family Gallionellaceae from acid mine drainage: description and reconstruction of genome based on metagenomic analysis of microbial community.</title>
        <authorList>
            <person name="Kadnikov V."/>
            <person name="Ivasenko D."/>
            <person name="Beletsky A."/>
            <person name="Mardanov A."/>
            <person name="Danilova E."/>
            <person name="Pimenov N."/>
            <person name="Karnachuk O."/>
            <person name="Ravin N."/>
        </authorList>
    </citation>
    <scope>NUCLEOTIDE SEQUENCE [LARGE SCALE GENOMIC DNA]</scope>
    <source>
        <strain evidence="2">ShG14-8</strain>
    </source>
</reference>
<feature type="transmembrane region" description="Helical" evidence="1">
    <location>
        <begin position="228"/>
        <end position="244"/>
    </location>
</feature>
<feature type="transmembrane region" description="Helical" evidence="1">
    <location>
        <begin position="203"/>
        <end position="222"/>
    </location>
</feature>
<keyword evidence="1" id="KW-1133">Transmembrane helix</keyword>
<dbReference type="Proteomes" id="UP000070578">
    <property type="component" value="Unassembled WGS sequence"/>
</dbReference>
<comment type="caution">
    <text evidence="2">The sequence shown here is derived from an EMBL/GenBank/DDBJ whole genome shotgun (WGS) entry which is preliminary data.</text>
</comment>
<proteinExistence type="predicted"/>
<evidence type="ECO:0000313" key="2">
    <source>
        <dbReference type="EMBL" id="KXS31246.1"/>
    </source>
</evidence>
<feature type="transmembrane region" description="Helical" evidence="1">
    <location>
        <begin position="166"/>
        <end position="191"/>
    </location>
</feature>
<keyword evidence="1" id="KW-0812">Transmembrane</keyword>
<dbReference type="EMBL" id="LSLI01000088">
    <property type="protein sequence ID" value="KXS31246.1"/>
    <property type="molecule type" value="Genomic_DNA"/>
</dbReference>
<gene>
    <name evidence="2" type="ORF">AWT59_2632</name>
</gene>
<name>A0A139BQG4_9PROT</name>
<accession>A0A139BQG4</accession>
<dbReference type="AlphaFoldDB" id="A0A139BQG4"/>
<feature type="transmembrane region" description="Helical" evidence="1">
    <location>
        <begin position="122"/>
        <end position="141"/>
    </location>
</feature>
<keyword evidence="1" id="KW-0472">Membrane</keyword>
<sequence length="282" mass="29418">MPRFDRLPEVKLQELLNHPAVQAGLAPFLAALVSAGLFRRPRLGGLAIIAGFIVMVYLASDFTFAPLTAARKIVLLGLASASLGLLLTLFKSRWLVSLLPLLGGAAAIWTAQRILQQHPAHIVLLWGAGCAAYVALLVWGMDSLENDPARAATAATALGMGTGGSALVGASALLGQFGLALGSAASAYLLIHMFSNKALHAGRIFTLPLSLIAGLTGCIAVLSANLPWYVLPVLAAIPMAALLMPLPKQSLRIQSLLLALPVFALAGGAIYMTWRSAGDVPF</sequence>
<reference evidence="2 3" key="1">
    <citation type="submission" date="2016-02" db="EMBL/GenBank/DDBJ databases">
        <authorList>
            <person name="Wen L."/>
            <person name="He K."/>
            <person name="Yang H."/>
        </authorList>
    </citation>
    <scope>NUCLEOTIDE SEQUENCE [LARGE SCALE GENOMIC DNA]</scope>
    <source>
        <strain evidence="2">ShG14-8</strain>
    </source>
</reference>